<dbReference type="AlphaFoldDB" id="A0A975GMV6"/>
<organism evidence="2 3">
    <name type="scientific">Desulfonema magnum</name>
    <dbReference type="NCBI Taxonomy" id="45655"/>
    <lineage>
        <taxon>Bacteria</taxon>
        <taxon>Pseudomonadati</taxon>
        <taxon>Thermodesulfobacteriota</taxon>
        <taxon>Desulfobacteria</taxon>
        <taxon>Desulfobacterales</taxon>
        <taxon>Desulfococcaceae</taxon>
        <taxon>Desulfonema</taxon>
    </lineage>
</organism>
<gene>
    <name evidence="2" type="ORF">dnm_022390</name>
</gene>
<feature type="compositionally biased region" description="Basic residues" evidence="1">
    <location>
        <begin position="1"/>
        <end position="11"/>
    </location>
</feature>
<proteinExistence type="predicted"/>
<evidence type="ECO:0000313" key="3">
    <source>
        <dbReference type="Proteomes" id="UP000663722"/>
    </source>
</evidence>
<accession>A0A975GMV6</accession>
<evidence type="ECO:0000256" key="1">
    <source>
        <dbReference type="SAM" id="MobiDB-lite"/>
    </source>
</evidence>
<keyword evidence="3" id="KW-1185">Reference proteome</keyword>
<sequence>MKKPQRSHSHASRGDAEGTLRVPNPYIIQETENSKLKAEG</sequence>
<dbReference type="EMBL" id="CP061800">
    <property type="protein sequence ID" value="QTA86218.1"/>
    <property type="molecule type" value="Genomic_DNA"/>
</dbReference>
<protein>
    <submittedName>
        <fullName evidence="2">Uncharacterized protein</fullName>
    </submittedName>
</protein>
<feature type="region of interest" description="Disordered" evidence="1">
    <location>
        <begin position="1"/>
        <end position="40"/>
    </location>
</feature>
<evidence type="ECO:0000313" key="2">
    <source>
        <dbReference type="EMBL" id="QTA86218.1"/>
    </source>
</evidence>
<name>A0A975GMV6_9BACT</name>
<dbReference type="KEGG" id="dmm:dnm_022390"/>
<reference evidence="2" key="1">
    <citation type="journal article" date="2021" name="Microb. Physiol.">
        <title>Proteogenomic Insights into the Physiology of Marine, Sulfate-Reducing, Filamentous Desulfonema limicola and Desulfonema magnum.</title>
        <authorList>
            <person name="Schnaars V."/>
            <person name="Wohlbrand L."/>
            <person name="Scheve S."/>
            <person name="Hinrichs C."/>
            <person name="Reinhardt R."/>
            <person name="Rabus R."/>
        </authorList>
    </citation>
    <scope>NUCLEOTIDE SEQUENCE</scope>
    <source>
        <strain evidence="2">4be13</strain>
    </source>
</reference>
<dbReference type="Proteomes" id="UP000663722">
    <property type="component" value="Chromosome"/>
</dbReference>